<feature type="domain" description="Hemerythrin-like" evidence="2">
    <location>
        <begin position="6"/>
        <end position="123"/>
    </location>
</feature>
<dbReference type="EMBL" id="BMHA01000004">
    <property type="protein sequence ID" value="GGI05148.1"/>
    <property type="molecule type" value="Genomic_DNA"/>
</dbReference>
<protein>
    <submittedName>
        <fullName evidence="3">Hemerythrin</fullName>
    </submittedName>
</protein>
<feature type="compositionally biased region" description="Basic and acidic residues" evidence="1">
    <location>
        <begin position="129"/>
        <end position="143"/>
    </location>
</feature>
<proteinExistence type="predicted"/>
<dbReference type="Gene3D" id="1.20.120.520">
    <property type="entry name" value="nmb1532 protein domain like"/>
    <property type="match status" value="1"/>
</dbReference>
<dbReference type="AlphaFoldDB" id="A0A8J3A953"/>
<dbReference type="Pfam" id="PF01814">
    <property type="entry name" value="Hemerythrin"/>
    <property type="match status" value="1"/>
</dbReference>
<reference evidence="3" key="1">
    <citation type="journal article" date="2014" name="Int. J. Syst. Evol. Microbiol.">
        <title>Complete genome sequence of Corynebacterium casei LMG S-19264T (=DSM 44701T), isolated from a smear-ripened cheese.</title>
        <authorList>
            <consortium name="US DOE Joint Genome Institute (JGI-PGF)"/>
            <person name="Walter F."/>
            <person name="Albersmeier A."/>
            <person name="Kalinowski J."/>
            <person name="Ruckert C."/>
        </authorList>
    </citation>
    <scope>NUCLEOTIDE SEQUENCE</scope>
    <source>
        <strain evidence="3">CGMCC 1.14988</strain>
    </source>
</reference>
<evidence type="ECO:0000313" key="3">
    <source>
        <dbReference type="EMBL" id="GGI05148.1"/>
    </source>
</evidence>
<evidence type="ECO:0000259" key="2">
    <source>
        <dbReference type="Pfam" id="PF01814"/>
    </source>
</evidence>
<dbReference type="OrthoDB" id="9793637at2"/>
<feature type="region of interest" description="Disordered" evidence="1">
    <location>
        <begin position="129"/>
        <end position="166"/>
    </location>
</feature>
<evidence type="ECO:0000313" key="4">
    <source>
        <dbReference type="Proteomes" id="UP000650511"/>
    </source>
</evidence>
<reference evidence="3" key="2">
    <citation type="submission" date="2020-09" db="EMBL/GenBank/DDBJ databases">
        <authorList>
            <person name="Sun Q."/>
            <person name="Zhou Y."/>
        </authorList>
    </citation>
    <scope>NUCLEOTIDE SEQUENCE</scope>
    <source>
        <strain evidence="3">CGMCC 1.14988</strain>
    </source>
</reference>
<evidence type="ECO:0000256" key="1">
    <source>
        <dbReference type="SAM" id="MobiDB-lite"/>
    </source>
</evidence>
<comment type="caution">
    <text evidence="3">The sequence shown here is derived from an EMBL/GenBank/DDBJ whole genome shotgun (WGS) entry which is preliminary data.</text>
</comment>
<dbReference type="PANTHER" id="PTHR35585:SF1">
    <property type="entry name" value="HHE DOMAIN PROTEIN (AFU_ORTHOLOGUE AFUA_4G00730)"/>
    <property type="match status" value="1"/>
</dbReference>
<accession>A0A8J3A953</accession>
<keyword evidence="4" id="KW-1185">Reference proteome</keyword>
<dbReference type="InterPro" id="IPR012312">
    <property type="entry name" value="Hemerythrin-like"/>
</dbReference>
<name>A0A8J3A953_9ACTN</name>
<organism evidence="3 4">
    <name type="scientific">Egicoccus halophilus</name>
    <dbReference type="NCBI Taxonomy" id="1670830"/>
    <lineage>
        <taxon>Bacteria</taxon>
        <taxon>Bacillati</taxon>
        <taxon>Actinomycetota</taxon>
        <taxon>Nitriliruptoria</taxon>
        <taxon>Egicoccales</taxon>
        <taxon>Egicoccaceae</taxon>
        <taxon>Egicoccus</taxon>
    </lineage>
</organism>
<sequence>MADDRDIIDVLQADHDQFRRMFDELENAAGERRVELFHDLVAALASHEAAEEALVHKALRDEVPGGEELAEQVLAEESRGEELLAEVQDVEVDSTEFSTAVARLRKEIVGHAEHEERDEFPRLREHLSDERRRELGGRFEKLRAAGPTRPHPNTPQHPGVRAAVGPIVGVFDRARDAVRDAGR</sequence>
<dbReference type="RefSeq" id="WP_130649475.1">
    <property type="nucleotide sequence ID" value="NZ_BMHA01000004.1"/>
</dbReference>
<dbReference type="PANTHER" id="PTHR35585">
    <property type="entry name" value="HHE DOMAIN PROTEIN (AFU_ORTHOLOGUE AFUA_4G00730)"/>
    <property type="match status" value="1"/>
</dbReference>
<dbReference type="Proteomes" id="UP000650511">
    <property type="component" value="Unassembled WGS sequence"/>
</dbReference>
<gene>
    <name evidence="3" type="ORF">GCM10011354_12650</name>
</gene>